<dbReference type="KEGG" id="afs:AFR_16330"/>
<name>U5VX70_9ACTN</name>
<evidence type="ECO:0000256" key="1">
    <source>
        <dbReference type="SAM" id="Phobius"/>
    </source>
</evidence>
<accession>U5VX70</accession>
<dbReference type="PATRIC" id="fig|1246995.3.peg.3312"/>
<dbReference type="EMBL" id="CP006272">
    <property type="protein sequence ID" value="AGZ41548.1"/>
    <property type="molecule type" value="Genomic_DNA"/>
</dbReference>
<protein>
    <submittedName>
        <fullName evidence="2">Uncharacterized protein</fullName>
    </submittedName>
</protein>
<gene>
    <name evidence="2" type="ORF">AFR_16330</name>
</gene>
<keyword evidence="1" id="KW-0472">Membrane</keyword>
<dbReference type="HOGENOM" id="CLU_2327545_0_0_11"/>
<dbReference type="Proteomes" id="UP000017746">
    <property type="component" value="Chromosome"/>
</dbReference>
<evidence type="ECO:0000313" key="3">
    <source>
        <dbReference type="Proteomes" id="UP000017746"/>
    </source>
</evidence>
<sequence>MDVSEMAYPGREAMRAQVRRQYGNGEALDALQYQFSYWLTNGENTPEAVREPVEGAVAGYFAKAAAVGKWWGIGLGAGAGLSLWAVAAVVVLLVKAIA</sequence>
<keyword evidence="1" id="KW-1133">Transmembrane helix</keyword>
<dbReference type="RefSeq" id="WP_023361623.1">
    <property type="nucleotide sequence ID" value="NC_022657.1"/>
</dbReference>
<proteinExistence type="predicted"/>
<keyword evidence="3" id="KW-1185">Reference proteome</keyword>
<evidence type="ECO:0000313" key="2">
    <source>
        <dbReference type="EMBL" id="AGZ41548.1"/>
    </source>
</evidence>
<feature type="transmembrane region" description="Helical" evidence="1">
    <location>
        <begin position="70"/>
        <end position="94"/>
    </location>
</feature>
<organism evidence="2 3">
    <name type="scientific">Actinoplanes friuliensis DSM 7358</name>
    <dbReference type="NCBI Taxonomy" id="1246995"/>
    <lineage>
        <taxon>Bacteria</taxon>
        <taxon>Bacillati</taxon>
        <taxon>Actinomycetota</taxon>
        <taxon>Actinomycetes</taxon>
        <taxon>Micromonosporales</taxon>
        <taxon>Micromonosporaceae</taxon>
        <taxon>Actinoplanes</taxon>
    </lineage>
</organism>
<dbReference type="STRING" id="1246995.AFR_16330"/>
<keyword evidence="1" id="KW-0812">Transmembrane</keyword>
<reference evidence="2 3" key="1">
    <citation type="journal article" date="2014" name="J. Biotechnol.">
        <title>Complete genome sequence of the actinobacterium Actinoplanes friuliensis HAG 010964, producer of the lipopeptide antibiotic friulimycin.</title>
        <authorList>
            <person name="Ruckert C."/>
            <person name="Szczepanowski R."/>
            <person name="Albersmeier A."/>
            <person name="Goesmann A."/>
            <person name="Fischer N."/>
            <person name="Steinkamper A."/>
            <person name="Puhler A."/>
            <person name="Biener R."/>
            <person name="Schwartz D."/>
            <person name="Kalinowski J."/>
        </authorList>
    </citation>
    <scope>NUCLEOTIDE SEQUENCE [LARGE SCALE GENOMIC DNA]</scope>
    <source>
        <strain evidence="2 3">DSM 7358</strain>
    </source>
</reference>
<dbReference type="AlphaFoldDB" id="U5VX70"/>